<feature type="chain" id="PRO_5003177711" evidence="1">
    <location>
        <begin position="22"/>
        <end position="302"/>
    </location>
</feature>
<dbReference type="HOGENOM" id="CLU_922103_0_0_1"/>
<keyword evidence="1" id="KW-0732">Signal</keyword>
<evidence type="ECO:0000313" key="3">
    <source>
        <dbReference type="Proteomes" id="UP000008281"/>
    </source>
</evidence>
<dbReference type="AlphaFoldDB" id="E3MV90"/>
<dbReference type="InParanoid" id="E3MV90"/>
<evidence type="ECO:0000256" key="1">
    <source>
        <dbReference type="SAM" id="SignalP"/>
    </source>
</evidence>
<dbReference type="EMBL" id="DS268482">
    <property type="protein sequence ID" value="EFP10125.1"/>
    <property type="molecule type" value="Genomic_DNA"/>
</dbReference>
<protein>
    <submittedName>
        <fullName evidence="2">Uncharacterized protein</fullName>
    </submittedName>
</protein>
<reference evidence="2" key="1">
    <citation type="submission" date="2007-07" db="EMBL/GenBank/DDBJ databases">
        <title>PCAP assembly of the Caenorhabditis remanei genome.</title>
        <authorList>
            <consortium name="The Caenorhabditis remanei Sequencing Consortium"/>
            <person name="Wilson R.K."/>
        </authorList>
    </citation>
    <scope>NUCLEOTIDE SEQUENCE [LARGE SCALE GENOMIC DNA]</scope>
    <source>
        <strain evidence="2">PB4641</strain>
    </source>
</reference>
<organism evidence="3">
    <name type="scientific">Caenorhabditis remanei</name>
    <name type="common">Caenorhabditis vulgaris</name>
    <dbReference type="NCBI Taxonomy" id="31234"/>
    <lineage>
        <taxon>Eukaryota</taxon>
        <taxon>Metazoa</taxon>
        <taxon>Ecdysozoa</taxon>
        <taxon>Nematoda</taxon>
        <taxon>Chromadorea</taxon>
        <taxon>Rhabditida</taxon>
        <taxon>Rhabditina</taxon>
        <taxon>Rhabditomorpha</taxon>
        <taxon>Rhabditoidea</taxon>
        <taxon>Rhabditidae</taxon>
        <taxon>Peloderinae</taxon>
        <taxon>Caenorhabditis</taxon>
    </lineage>
</organism>
<dbReference type="Proteomes" id="UP000008281">
    <property type="component" value="Unassembled WGS sequence"/>
</dbReference>
<feature type="signal peptide" evidence="1">
    <location>
        <begin position="1"/>
        <end position="21"/>
    </location>
</feature>
<evidence type="ECO:0000313" key="2">
    <source>
        <dbReference type="EMBL" id="EFP10125.1"/>
    </source>
</evidence>
<keyword evidence="3" id="KW-1185">Reference proteome</keyword>
<sequence>MKSLLISVLLLAPALICLVNGAQFTRGFCLQLINNGKSVFAEEYHVANMNGLSYDKKLEKKILEQLSFTNGCPQPSIISHKDFDIYLNINNEDSIIDLLSGVGKTIMACIKTKCAESGEEFISIVTDYSYVTNFFSFQLLVFSDIPATSGAPGSQCSDSRSVNSDGLCIRGNRRNGYNRKIFNAIGGLLKEVVEKTGEIGIGIGQTIKDGATAVGKELSKTVGDSETTVVHETRVVSEGETSSSKKTVADIAKEMLKGVEETRKKLGQSGRKYVRKGFVDDIIAITLPPFVPHPKYQEKEND</sequence>
<dbReference type="eggNOG" id="ENOG502TIA0">
    <property type="taxonomic scope" value="Eukaryota"/>
</dbReference>
<proteinExistence type="predicted"/>
<gene>
    <name evidence="2" type="ORF">CRE_24530</name>
</gene>
<accession>E3MV90</accession>
<name>E3MV90_CAERE</name>